<dbReference type="PROSITE" id="PS50110">
    <property type="entry name" value="RESPONSE_REGULATORY"/>
    <property type="match status" value="1"/>
</dbReference>
<dbReference type="EMBL" id="BNJG01000003">
    <property type="protein sequence ID" value="GHO59324.1"/>
    <property type="molecule type" value="Genomic_DNA"/>
</dbReference>
<dbReference type="Gene3D" id="3.40.50.2300">
    <property type="match status" value="1"/>
</dbReference>
<dbReference type="PANTHER" id="PTHR44520">
    <property type="entry name" value="RESPONSE REGULATOR RCP1-RELATED"/>
    <property type="match status" value="1"/>
</dbReference>
<keyword evidence="1" id="KW-0597">Phosphoprotein</keyword>
<gene>
    <name evidence="3" type="ORF">KSB_77990</name>
</gene>
<organism evidence="3 4">
    <name type="scientific">Ktedonobacter robiniae</name>
    <dbReference type="NCBI Taxonomy" id="2778365"/>
    <lineage>
        <taxon>Bacteria</taxon>
        <taxon>Bacillati</taxon>
        <taxon>Chloroflexota</taxon>
        <taxon>Ktedonobacteria</taxon>
        <taxon>Ktedonobacterales</taxon>
        <taxon>Ktedonobacteraceae</taxon>
        <taxon>Ktedonobacter</taxon>
    </lineage>
</organism>
<feature type="domain" description="Response regulatory" evidence="2">
    <location>
        <begin position="8"/>
        <end position="136"/>
    </location>
</feature>
<dbReference type="PANTHER" id="PTHR44520:SF2">
    <property type="entry name" value="RESPONSE REGULATOR RCP1"/>
    <property type="match status" value="1"/>
</dbReference>
<evidence type="ECO:0000313" key="3">
    <source>
        <dbReference type="EMBL" id="GHO59324.1"/>
    </source>
</evidence>
<sequence>MTNKETLVILMADDDDDDILLAQKALEKGKLLNPLYTVHNGEELLDYLLRRGEFTDPAKAPRPGVILLDLNMPRMDGREALKELKSHEELRDIPVVVFTTSKAEEDIYRSYKLGVNSFITKPVTFENLIEVMQMLGKYWFEIVTLPPEEKNNAYDDTNNQNSAH</sequence>
<dbReference type="InterPro" id="IPR011006">
    <property type="entry name" value="CheY-like_superfamily"/>
</dbReference>
<dbReference type="CDD" id="cd17557">
    <property type="entry name" value="REC_Rcp-like"/>
    <property type="match status" value="1"/>
</dbReference>
<dbReference type="SUPFAM" id="SSF52172">
    <property type="entry name" value="CheY-like"/>
    <property type="match status" value="1"/>
</dbReference>
<evidence type="ECO:0000313" key="4">
    <source>
        <dbReference type="Proteomes" id="UP000654345"/>
    </source>
</evidence>
<reference evidence="3 4" key="1">
    <citation type="journal article" date="2021" name="Int. J. Syst. Evol. Microbiol.">
        <title>Reticulibacter mediterranei gen. nov., sp. nov., within the new family Reticulibacteraceae fam. nov., and Ktedonospora formicarum gen. nov., sp. nov., Ktedonobacter robiniae sp. nov., Dictyobacter formicarum sp. nov. and Dictyobacter arantiisoli sp. nov., belonging to the class Ktedonobacteria.</title>
        <authorList>
            <person name="Yabe S."/>
            <person name="Zheng Y."/>
            <person name="Wang C.M."/>
            <person name="Sakai Y."/>
            <person name="Abe K."/>
            <person name="Yokota A."/>
            <person name="Donadio S."/>
            <person name="Cavaletti L."/>
            <person name="Monciardini P."/>
        </authorList>
    </citation>
    <scope>NUCLEOTIDE SEQUENCE [LARGE SCALE GENOMIC DNA]</scope>
    <source>
        <strain evidence="3 4">SOSP1-30</strain>
    </source>
</reference>
<proteinExistence type="predicted"/>
<dbReference type="Pfam" id="PF00072">
    <property type="entry name" value="Response_reg"/>
    <property type="match status" value="1"/>
</dbReference>
<dbReference type="SMART" id="SM00448">
    <property type="entry name" value="REC"/>
    <property type="match status" value="1"/>
</dbReference>
<name>A0ABQ3V2D7_9CHLR</name>
<protein>
    <submittedName>
        <fullName evidence="3">Response regulator</fullName>
    </submittedName>
</protein>
<dbReference type="InterPro" id="IPR052893">
    <property type="entry name" value="TCS_response_regulator"/>
</dbReference>
<accession>A0ABQ3V2D7</accession>
<dbReference type="RefSeq" id="WP_201375521.1">
    <property type="nucleotide sequence ID" value="NZ_BNJG01000003.1"/>
</dbReference>
<evidence type="ECO:0000259" key="2">
    <source>
        <dbReference type="PROSITE" id="PS50110"/>
    </source>
</evidence>
<keyword evidence="4" id="KW-1185">Reference proteome</keyword>
<feature type="modified residue" description="4-aspartylphosphate" evidence="1">
    <location>
        <position position="69"/>
    </location>
</feature>
<comment type="caution">
    <text evidence="3">The sequence shown here is derived from an EMBL/GenBank/DDBJ whole genome shotgun (WGS) entry which is preliminary data.</text>
</comment>
<evidence type="ECO:0000256" key="1">
    <source>
        <dbReference type="PROSITE-ProRule" id="PRU00169"/>
    </source>
</evidence>
<dbReference type="Proteomes" id="UP000654345">
    <property type="component" value="Unassembled WGS sequence"/>
</dbReference>
<dbReference type="InterPro" id="IPR001789">
    <property type="entry name" value="Sig_transdc_resp-reg_receiver"/>
</dbReference>